<evidence type="ECO:0000256" key="3">
    <source>
        <dbReference type="SAM" id="SignalP"/>
    </source>
</evidence>
<feature type="chain" id="PRO_5012424313" description="Esterase" evidence="3">
    <location>
        <begin position="23"/>
        <end position="311"/>
    </location>
</feature>
<dbReference type="EMBL" id="NEVP01000010">
    <property type="protein sequence ID" value="OZI48183.1"/>
    <property type="molecule type" value="Genomic_DNA"/>
</dbReference>
<dbReference type="GO" id="GO:0016788">
    <property type="term" value="F:hydrolase activity, acting on ester bonds"/>
    <property type="evidence" value="ECO:0007669"/>
    <property type="project" value="TreeGrafter"/>
</dbReference>
<dbReference type="OrthoDB" id="9784036at2"/>
<dbReference type="PANTHER" id="PTHR40841:SF2">
    <property type="entry name" value="SIDEROPHORE-DEGRADING ESTERASE (EUROFUNG)"/>
    <property type="match status" value="1"/>
</dbReference>
<reference evidence="4 5" key="1">
    <citation type="submission" date="2017-05" db="EMBL/GenBank/DDBJ databases">
        <title>Complete and WGS of Bordetella genogroups.</title>
        <authorList>
            <person name="Spilker T."/>
            <person name="LiPuma J."/>
        </authorList>
    </citation>
    <scope>NUCLEOTIDE SEQUENCE [LARGE SCALE GENOMIC DNA]</scope>
    <source>
        <strain evidence="4 5">AU10456</strain>
    </source>
</reference>
<evidence type="ECO:0000313" key="4">
    <source>
        <dbReference type="EMBL" id="OZI48183.1"/>
    </source>
</evidence>
<gene>
    <name evidence="4" type="ORF">CAL25_17020</name>
</gene>
<comment type="caution">
    <text evidence="4">The sequence shown here is derived from an EMBL/GenBank/DDBJ whole genome shotgun (WGS) entry which is preliminary data.</text>
</comment>
<dbReference type="Gene3D" id="3.40.50.1820">
    <property type="entry name" value="alpha/beta hydrolase"/>
    <property type="match status" value="1"/>
</dbReference>
<feature type="signal peptide" evidence="3">
    <location>
        <begin position="1"/>
        <end position="22"/>
    </location>
</feature>
<dbReference type="RefSeq" id="WP_094802228.1">
    <property type="nucleotide sequence ID" value="NZ_NEVP01000010.1"/>
</dbReference>
<dbReference type="PANTHER" id="PTHR40841">
    <property type="entry name" value="SIDEROPHORE TRIACETYLFUSARININE C ESTERASE"/>
    <property type="match status" value="1"/>
</dbReference>
<dbReference type="InterPro" id="IPR029058">
    <property type="entry name" value="AB_hydrolase_fold"/>
</dbReference>
<dbReference type="InterPro" id="IPR052558">
    <property type="entry name" value="Siderophore_Hydrolase_D"/>
</dbReference>
<evidence type="ECO:0000256" key="2">
    <source>
        <dbReference type="ARBA" id="ARBA00022801"/>
    </source>
</evidence>
<keyword evidence="3" id="KW-0732">Signal</keyword>
<evidence type="ECO:0000313" key="5">
    <source>
        <dbReference type="Proteomes" id="UP000216913"/>
    </source>
</evidence>
<proteinExistence type="inferred from homology"/>
<dbReference type="InterPro" id="IPR000801">
    <property type="entry name" value="Esterase-like"/>
</dbReference>
<dbReference type="Pfam" id="PF00756">
    <property type="entry name" value="Esterase"/>
    <property type="match status" value="1"/>
</dbReference>
<organism evidence="4 5">
    <name type="scientific">Bordetella genomosp. 5</name>
    <dbReference type="NCBI Taxonomy" id="1395608"/>
    <lineage>
        <taxon>Bacteria</taxon>
        <taxon>Pseudomonadati</taxon>
        <taxon>Pseudomonadota</taxon>
        <taxon>Betaproteobacteria</taxon>
        <taxon>Burkholderiales</taxon>
        <taxon>Alcaligenaceae</taxon>
        <taxon>Bordetella</taxon>
    </lineage>
</organism>
<dbReference type="SUPFAM" id="SSF53474">
    <property type="entry name" value="alpha/beta-Hydrolases"/>
    <property type="match status" value="1"/>
</dbReference>
<keyword evidence="5" id="KW-1185">Reference proteome</keyword>
<dbReference type="Proteomes" id="UP000216913">
    <property type="component" value="Unassembled WGS sequence"/>
</dbReference>
<comment type="similarity">
    <text evidence="1">Belongs to the esterase D family.</text>
</comment>
<sequence>MRARAALLLSIPLLAAAGEAAAQPARQTLSPEQVRAQLGRLGLVQQEVLPRAAGLRAVRLMLSVPPGPAPAGGWPVVYLLDGNAAMQALAERDRGDLTAGVVLVGIGYDTNERVDGDARAWDYLPALPGAGPQGTPDPRNPLRRNGGAADWRAFIENEVKPWATRHAPIDPARQTLYGHSYGGLFVLDTLFTAPGSFQRFVAASPSMWWQAPYMMDRAREYVAAPRPGPAPEVVIMVGDAEHLRKPIPGAPAAEIRQVPAGQAAGLAGLLRTRDPEVAYITFPGLTHGPMLPASAERAVEIAADRPATQPR</sequence>
<dbReference type="AlphaFoldDB" id="A0A261THS8"/>
<name>A0A261THS8_9BORD</name>
<protein>
    <recommendedName>
        <fullName evidence="6">Esterase</fullName>
    </recommendedName>
</protein>
<accession>A0A261THS8</accession>
<evidence type="ECO:0000256" key="1">
    <source>
        <dbReference type="ARBA" id="ARBA00005622"/>
    </source>
</evidence>
<keyword evidence="2" id="KW-0378">Hydrolase</keyword>
<evidence type="ECO:0008006" key="6">
    <source>
        <dbReference type="Google" id="ProtNLM"/>
    </source>
</evidence>